<keyword evidence="2" id="KW-0812">Transmembrane</keyword>
<dbReference type="PANTHER" id="PTHR34597">
    <property type="entry name" value="SLR1661 PROTEIN"/>
    <property type="match status" value="1"/>
</dbReference>
<evidence type="ECO:0000313" key="9">
    <source>
        <dbReference type="Proteomes" id="UP000528918"/>
    </source>
</evidence>
<keyword evidence="9" id="KW-1185">Reference proteome</keyword>
<proteinExistence type="predicted"/>
<dbReference type="Pfam" id="PF17287">
    <property type="entry name" value="POTRA_3"/>
    <property type="match status" value="1"/>
</dbReference>
<evidence type="ECO:0000259" key="7">
    <source>
        <dbReference type="Pfam" id="PF17287"/>
    </source>
</evidence>
<evidence type="ECO:0000259" key="5">
    <source>
        <dbReference type="Pfam" id="PF03865"/>
    </source>
</evidence>
<name>A0ABX2SYY3_VREZH</name>
<feature type="coiled-coil region" evidence="4">
    <location>
        <begin position="69"/>
        <end position="96"/>
    </location>
</feature>
<keyword evidence="1" id="KW-1134">Transmembrane beta strand</keyword>
<evidence type="ECO:0000256" key="1">
    <source>
        <dbReference type="ARBA" id="ARBA00022452"/>
    </source>
</evidence>
<dbReference type="RefSeq" id="WP_179928411.1">
    <property type="nucleotide sequence ID" value="NZ_JACCDD010000014.1"/>
</dbReference>
<evidence type="ECO:0000313" key="8">
    <source>
        <dbReference type="EMBL" id="NYS46572.1"/>
    </source>
</evidence>
<dbReference type="Gene3D" id="2.40.160.50">
    <property type="entry name" value="membrane protein fhac: a member of the omp85/tpsb transporter family"/>
    <property type="match status" value="1"/>
</dbReference>
<keyword evidence="1" id="KW-0472">Membrane</keyword>
<evidence type="ECO:0000256" key="3">
    <source>
        <dbReference type="ARBA" id="ARBA00023237"/>
    </source>
</evidence>
<evidence type="ECO:0000259" key="6">
    <source>
        <dbReference type="Pfam" id="PF08479"/>
    </source>
</evidence>
<sequence length="619" mass="69372">MSVRDRLLTTKMKVNVVIKAADVWFFDRDIAVKNNYQKLSSWCPVYLGRACLCLFLMCVASNAAAQSSLDLDNESLRQFRQEQERLRQQREQLQPQSDVRLSPLHDPKVPLVFPATETPCFEISSISLNVIDRGSRDWDWLYDYVDDPQDSQPVLSRCLGAQGVSVIMARLQQALVQKGWTTTRILAPPQDLSSGELRLDILEGVISDIRFAEEYGQRATLFNTIPTHAGRVLNLRDIEQGLENFRRVPTVEADISIEPGEEPGQSELIIRHKQAFPFRVHASVDDSGNESTGKYQGAFTLSYDNLLTLSDLFYITLQSELGGKDPGDRGNSGHALHYSVPWGYSLLSFNSSSSRYHQTIAGAFQDYVYSGTSDQHDAQLSRVLQRDQAGKTTGAIRAFHRRSNNYIDDTEIEVQRRAVSGVDISLGHRRSVGPGVWEAVLTHRRGIGAWGALPAPEEAFGEGTSRMRMWLMNASVSIPFDFIHQRWNYHGSFRGQWHETPLTPQDRFSIGGRYSVRGFDGVSMLSGDSGLLLRNEVSMQIGQSPYSVYSGLDWGRVSGPSNQMQLGNEMAGAVVGLRTRWKTGPVQSNVDLFLGQPLHKPEGLRTASQDYGFSFHIQF</sequence>
<feature type="domain" description="Haemolysin activator HlyB C-terminal" evidence="5">
    <location>
        <begin position="264"/>
        <end position="578"/>
    </location>
</feature>
<keyword evidence="4" id="KW-0175">Coiled coil</keyword>
<dbReference type="InterPro" id="IPR005565">
    <property type="entry name" value="Hemolysn_activator_HlyB_C"/>
</dbReference>
<reference evidence="8 9" key="1">
    <citation type="journal article" date="2013" name="Antonie Van Leeuwenhoek">
        <title>Halomonas zhaodongensis sp. nov., a slightly halophilic bacterium isolated from saline-alkaline soils in Zhaodong, China.</title>
        <authorList>
            <person name="Jiang J."/>
            <person name="Pan Y."/>
            <person name="Meng L."/>
            <person name="Hu S."/>
            <person name="Zhang X."/>
            <person name="Hu B."/>
            <person name="Meng J."/>
            <person name="Li C."/>
            <person name="Huang H."/>
            <person name="Wang K."/>
            <person name="Su T."/>
        </authorList>
    </citation>
    <scope>NUCLEOTIDE SEQUENCE [LARGE SCALE GENOMIC DNA]</scope>
    <source>
        <strain evidence="8 9">NEAU-ST10-25</strain>
    </source>
</reference>
<evidence type="ECO:0000256" key="2">
    <source>
        <dbReference type="ARBA" id="ARBA00022692"/>
    </source>
</evidence>
<gene>
    <name evidence="8" type="ORF">HZS79_16645</name>
</gene>
<comment type="caution">
    <text evidence="8">The sequence shown here is derived from an EMBL/GenBank/DDBJ whole genome shotgun (WGS) entry which is preliminary data.</text>
</comment>
<keyword evidence="3" id="KW-0998">Cell outer membrane</keyword>
<feature type="domain" description="ShlB POTRA" evidence="7">
    <location>
        <begin position="206"/>
        <end position="259"/>
    </location>
</feature>
<dbReference type="InterPro" id="IPR027282">
    <property type="entry name" value="TPS"/>
</dbReference>
<dbReference type="EMBL" id="JACCDD010000014">
    <property type="protein sequence ID" value="NYS46572.1"/>
    <property type="molecule type" value="Genomic_DNA"/>
</dbReference>
<dbReference type="Gene3D" id="3.10.20.310">
    <property type="entry name" value="membrane protein fhac"/>
    <property type="match status" value="1"/>
</dbReference>
<dbReference type="InterPro" id="IPR051544">
    <property type="entry name" value="TPS_OM_transporter"/>
</dbReference>
<evidence type="ECO:0000256" key="4">
    <source>
        <dbReference type="SAM" id="Coils"/>
    </source>
</evidence>
<feature type="domain" description="Polypeptide-transport-associated ShlB-type" evidence="6">
    <location>
        <begin position="152"/>
        <end position="204"/>
    </location>
</feature>
<dbReference type="Pfam" id="PF08479">
    <property type="entry name" value="POTRA_2"/>
    <property type="match status" value="1"/>
</dbReference>
<dbReference type="Pfam" id="PF03865">
    <property type="entry name" value="ShlB"/>
    <property type="match status" value="1"/>
</dbReference>
<dbReference type="InterPro" id="IPR013686">
    <property type="entry name" value="Polypept-transport_assoc_ShlB"/>
</dbReference>
<organism evidence="8 9">
    <name type="scientific">Vreelandella zhaodongensis</name>
    <name type="common">Halomonas zhaodongensis</name>
    <dbReference type="NCBI Taxonomy" id="1176240"/>
    <lineage>
        <taxon>Bacteria</taxon>
        <taxon>Pseudomonadati</taxon>
        <taxon>Pseudomonadota</taxon>
        <taxon>Gammaproteobacteria</taxon>
        <taxon>Oceanospirillales</taxon>
        <taxon>Halomonadaceae</taxon>
        <taxon>Vreelandella</taxon>
    </lineage>
</organism>
<protein>
    <submittedName>
        <fullName evidence="8">ShlB/FhaC/HecB family hemolysin secretion/activation protein</fullName>
    </submittedName>
</protein>
<accession>A0ABX2SYY3</accession>
<dbReference type="PIRSF" id="PIRSF029745">
    <property type="entry name" value="FhaC"/>
    <property type="match status" value="1"/>
</dbReference>
<dbReference type="PANTHER" id="PTHR34597:SF3">
    <property type="entry name" value="OUTER MEMBRANE TRANSPORTER CDIB"/>
    <property type="match status" value="1"/>
</dbReference>
<dbReference type="InterPro" id="IPR035251">
    <property type="entry name" value="ShlB_POTRA"/>
</dbReference>
<dbReference type="Proteomes" id="UP000528918">
    <property type="component" value="Unassembled WGS sequence"/>
</dbReference>